<dbReference type="PRINTS" id="PR00420">
    <property type="entry name" value="RNGMNOXGNASE"/>
</dbReference>
<dbReference type="Proteomes" id="UP000068243">
    <property type="component" value="Unassembled WGS sequence"/>
</dbReference>
<evidence type="ECO:0000256" key="5">
    <source>
        <dbReference type="ARBA" id="ARBA00023033"/>
    </source>
</evidence>
<dbReference type="PANTHER" id="PTHR13789:SF306">
    <property type="entry name" value="HYDROXYLASE, PUTATIVE-RELATED"/>
    <property type="match status" value="1"/>
</dbReference>
<keyword evidence="5" id="KW-0503">Monooxygenase</keyword>
<keyword evidence="4" id="KW-0560">Oxidoreductase</keyword>
<dbReference type="VEuPathDB" id="FungiDB:ATCC64974_111000"/>
<comment type="similarity">
    <text evidence="1">Belongs to the paxM FAD-dependent monooxygenase family.</text>
</comment>
<dbReference type="Pfam" id="PF01494">
    <property type="entry name" value="FAD_binding_3"/>
    <property type="match status" value="1"/>
</dbReference>
<gene>
    <name evidence="8" type="ORF">ABL_08578</name>
</gene>
<dbReference type="InterPro" id="IPR002938">
    <property type="entry name" value="FAD-bd"/>
</dbReference>
<keyword evidence="2" id="KW-0285">Flavoprotein</keyword>
<evidence type="ECO:0000313" key="8">
    <source>
        <dbReference type="EMBL" id="GAQ45917.1"/>
    </source>
</evidence>
<dbReference type="OrthoDB" id="420606at2759"/>
<feature type="region of interest" description="Disordered" evidence="6">
    <location>
        <begin position="407"/>
        <end position="429"/>
    </location>
</feature>
<protein>
    <recommendedName>
        <fullName evidence="7">FAD-binding domain-containing protein</fullName>
    </recommendedName>
</protein>
<organism evidence="8 9">
    <name type="scientific">Aspergillus niger</name>
    <dbReference type="NCBI Taxonomy" id="5061"/>
    <lineage>
        <taxon>Eukaryota</taxon>
        <taxon>Fungi</taxon>
        <taxon>Dikarya</taxon>
        <taxon>Ascomycota</taxon>
        <taxon>Pezizomycotina</taxon>
        <taxon>Eurotiomycetes</taxon>
        <taxon>Eurotiomycetidae</taxon>
        <taxon>Eurotiales</taxon>
        <taxon>Aspergillaceae</taxon>
        <taxon>Aspergillus</taxon>
        <taxon>Aspergillus subgen. Circumdati</taxon>
    </lineage>
</organism>
<sequence>MFDATTQLSALQSTTYPSNCLYFLSRIAVEDAIDCSKTSLNIIVVGAGLGGLSTAIALATFGHKVTIYEQASELGEVGAGIQIPPNSSRLLIKLGVGPYLAECASEPMGISFRRWENGNLLGFTRLLPDFRETFNAPYYVVHRADLHAALVRRSSDLGVTLKLGQRVVDYDVNEPSICLESGGIVTADLVVAADGIKSIARQLLHPKSDKPPRNLGFAAYRATIDVNLIKDDPDTAWLLEKPALNIWIGDKRHVMTYTIGAGKSFNMVLSHWDPRDPATWDQSTALQDMRREFTGWDPRLTKIIERITKTIKWPLVSSTPLTRWTSGKVVILGDAAHAMLPYMSQGAAMAVEDGVALARALSKIQSKAEIGHAISVFETVRVERTRMMQEASLINGQLWHFPDGPLQRARDEAMSPETQGRPFSHSSNQWSDPATQIWAYGYVMP</sequence>
<reference evidence="9" key="1">
    <citation type="journal article" date="2016" name="Genome Announc.">
        <title>Draft genome sequence of Aspergillus niger strain An76.</title>
        <authorList>
            <person name="Gong W."/>
            <person name="Cheng Z."/>
            <person name="Zhang H."/>
            <person name="Liu L."/>
            <person name="Gao P."/>
            <person name="Wang L."/>
        </authorList>
    </citation>
    <scope>NUCLEOTIDE SEQUENCE [LARGE SCALE GENOMIC DNA]</scope>
    <source>
        <strain evidence="9">An76</strain>
    </source>
</reference>
<evidence type="ECO:0000256" key="4">
    <source>
        <dbReference type="ARBA" id="ARBA00023002"/>
    </source>
</evidence>
<proteinExistence type="inferred from homology"/>
<dbReference type="GO" id="GO:0004497">
    <property type="term" value="F:monooxygenase activity"/>
    <property type="evidence" value="ECO:0007669"/>
    <property type="project" value="UniProtKB-KW"/>
</dbReference>
<dbReference type="VEuPathDB" id="FungiDB:An18g01030"/>
<evidence type="ECO:0000256" key="1">
    <source>
        <dbReference type="ARBA" id="ARBA00007992"/>
    </source>
</evidence>
<dbReference type="AlphaFoldDB" id="A0A100IRB4"/>
<name>A0A100IRB4_ASPNG</name>
<dbReference type="SUPFAM" id="SSF54373">
    <property type="entry name" value="FAD-linked reductases, C-terminal domain"/>
    <property type="match status" value="1"/>
</dbReference>
<accession>A0A100IRB4</accession>
<dbReference type="FunFam" id="3.50.50.60:FF:000115">
    <property type="entry name" value="Salicylate hydroxylase, putative"/>
    <property type="match status" value="1"/>
</dbReference>
<dbReference type="PANTHER" id="PTHR13789">
    <property type="entry name" value="MONOOXYGENASE"/>
    <property type="match status" value="1"/>
</dbReference>
<evidence type="ECO:0000313" key="9">
    <source>
        <dbReference type="Proteomes" id="UP000068243"/>
    </source>
</evidence>
<dbReference type="SUPFAM" id="SSF51905">
    <property type="entry name" value="FAD/NAD(P)-binding domain"/>
    <property type="match status" value="1"/>
</dbReference>
<comment type="caution">
    <text evidence="8">The sequence shown here is derived from an EMBL/GenBank/DDBJ whole genome shotgun (WGS) entry which is preliminary data.</text>
</comment>
<dbReference type="VEuPathDB" id="FungiDB:M747DRAFT_337663"/>
<dbReference type="GO" id="GO:0071949">
    <property type="term" value="F:FAD binding"/>
    <property type="evidence" value="ECO:0007669"/>
    <property type="project" value="InterPro"/>
</dbReference>
<dbReference type="VEuPathDB" id="FungiDB:ASPNIDRAFT2_1188051"/>
<evidence type="ECO:0000259" key="7">
    <source>
        <dbReference type="Pfam" id="PF01494"/>
    </source>
</evidence>
<feature type="domain" description="FAD-binding" evidence="7">
    <location>
        <begin position="41"/>
        <end position="364"/>
    </location>
</feature>
<dbReference type="Gene3D" id="3.50.50.60">
    <property type="entry name" value="FAD/NAD(P)-binding domain"/>
    <property type="match status" value="1"/>
</dbReference>
<evidence type="ECO:0000256" key="6">
    <source>
        <dbReference type="SAM" id="MobiDB-lite"/>
    </source>
</evidence>
<dbReference type="OMA" id="VMTYTIG"/>
<evidence type="ECO:0000256" key="2">
    <source>
        <dbReference type="ARBA" id="ARBA00022630"/>
    </source>
</evidence>
<dbReference type="InterPro" id="IPR050493">
    <property type="entry name" value="FAD-dep_Monooxygenase_BioMet"/>
</dbReference>
<dbReference type="InterPro" id="IPR036188">
    <property type="entry name" value="FAD/NAD-bd_sf"/>
</dbReference>
<dbReference type="EMBL" id="BCMY01000018">
    <property type="protein sequence ID" value="GAQ45917.1"/>
    <property type="molecule type" value="Genomic_DNA"/>
</dbReference>
<keyword evidence="3" id="KW-0274">FAD</keyword>
<evidence type="ECO:0000256" key="3">
    <source>
        <dbReference type="ARBA" id="ARBA00022827"/>
    </source>
</evidence>